<dbReference type="KEGG" id="lak:106167939"/>
<accession>A0A1S3IWF3</accession>
<keyword evidence="1" id="KW-0812">Transmembrane</keyword>
<reference evidence="3 4" key="1">
    <citation type="submission" date="2025-04" db="UniProtKB">
        <authorList>
            <consortium name="RefSeq"/>
        </authorList>
    </citation>
    <scope>IDENTIFICATION</scope>
    <source>
        <tissue evidence="3 4">Gonads</tissue>
    </source>
</reference>
<evidence type="ECO:0000256" key="1">
    <source>
        <dbReference type="SAM" id="Phobius"/>
    </source>
</evidence>
<keyword evidence="2" id="KW-1185">Reference proteome</keyword>
<evidence type="ECO:0000313" key="4">
    <source>
        <dbReference type="RefSeq" id="XP_013402296.1"/>
    </source>
</evidence>
<dbReference type="RefSeq" id="XP_013402295.1">
    <property type="nucleotide sequence ID" value="XM_013546841.1"/>
</dbReference>
<evidence type="ECO:0000313" key="2">
    <source>
        <dbReference type="Proteomes" id="UP000085678"/>
    </source>
</evidence>
<evidence type="ECO:0000313" key="3">
    <source>
        <dbReference type="RefSeq" id="XP_013402295.1"/>
    </source>
</evidence>
<organism evidence="2 4">
    <name type="scientific">Lingula anatina</name>
    <name type="common">Brachiopod</name>
    <name type="synonym">Lingula unguis</name>
    <dbReference type="NCBI Taxonomy" id="7574"/>
    <lineage>
        <taxon>Eukaryota</taxon>
        <taxon>Metazoa</taxon>
        <taxon>Spiralia</taxon>
        <taxon>Lophotrochozoa</taxon>
        <taxon>Brachiopoda</taxon>
        <taxon>Linguliformea</taxon>
        <taxon>Lingulata</taxon>
        <taxon>Lingulida</taxon>
        <taxon>Linguloidea</taxon>
        <taxon>Lingulidae</taxon>
        <taxon>Lingula</taxon>
    </lineage>
</organism>
<dbReference type="AlphaFoldDB" id="A0A1S3IWF3"/>
<dbReference type="GeneID" id="106167939"/>
<keyword evidence="1" id="KW-1133">Transmembrane helix</keyword>
<gene>
    <name evidence="3 4" type="primary">LOC106167939</name>
</gene>
<keyword evidence="1" id="KW-0472">Membrane</keyword>
<sequence>MVRLLKTTKLYVWAVMTALLLVQNFHPVIGYAIRVQRREANDDAQLLEHNEADESNHRIQKRSVVGAGLKFVLKNFWDDLLCLGAHLTTLTNCNSLSPGACQRLKDLETKRSEIENLVNETLETQVEWATLNATNEKAITNLQLIEKDLELVTSSNLRLMGLLNSISVIEETDDIYDSATDNVTEIRVRFQIEMETYLNGIKASLSSVDSQIESLKHRDYVMFALMTAVPLVALHTSHIVTSARQAVLTRSQSYQVVDIVGGNGKMRLAYNPEGRLYVVQDSPELGKLKVLQSLDDAGNVGRFWKFMTPSGQSAMVSEFLESFDFERGKRIAWLQQNNADYLNTLKQKGYMSAFLSRTDGLTTTELDDFVKKAAVLDQDKFYKYDIDIPEADLPKNMKVGLDFLDPNDIAAVNAYKRLKAYNPDLLDSMNKAGTTGKFLDNSKALSDAEFDAYVAKVKAAAPELPDGNLKHFDWDTPAKKVTFTQRIKSGWSSFRNFNLFNWRGRQVKISNVLTMGTIGGSLNVALCLYMTISSTQSVEERIETIDSSLDEAKVSVEEKQVELDALLVEEQDLYTKVKNNTVTLYNLFSTVDSTIADDPSCQDTLCTFLRDAAEIQVISDFLATWNNDTVTSGTILVSQLAFMAALESSKTEMLDIYNSATVTTNVINWVTDGLTLDRMLENAVSLNLDARLPDHFSVLTIIKVAFPSRTSYDGIPLSCIGTSITTQAELEAFLVQAAPITGDVVDDIKTGKLFGVSPDVIVGMIESKVNSADLPANPCNGQACTSDDVLKVIAAEYPNEAEYYGIALAAYRNTATC</sequence>
<proteinExistence type="predicted"/>
<dbReference type="RefSeq" id="XP_013402296.1">
    <property type="nucleotide sequence ID" value="XM_013546842.1"/>
</dbReference>
<feature type="transmembrane region" description="Helical" evidence="1">
    <location>
        <begin position="220"/>
        <end position="240"/>
    </location>
</feature>
<name>A0A1S3IWF3_LINAN</name>
<dbReference type="Proteomes" id="UP000085678">
    <property type="component" value="Unplaced"/>
</dbReference>
<protein>
    <submittedName>
        <fullName evidence="3">Uncharacterized protein LOC106167939 isoform X1</fullName>
    </submittedName>
    <submittedName>
        <fullName evidence="4">Uncharacterized protein LOC106167939 isoform X2</fullName>
    </submittedName>
</protein>